<dbReference type="Proteomes" id="UP000269198">
    <property type="component" value="Unassembled WGS sequence"/>
</dbReference>
<protein>
    <submittedName>
        <fullName evidence="4">CsbD family protein</fullName>
    </submittedName>
</protein>
<feature type="compositionally biased region" description="Basic and acidic residues" evidence="2">
    <location>
        <begin position="49"/>
        <end position="60"/>
    </location>
</feature>
<feature type="domain" description="CsbD-like" evidence="3">
    <location>
        <begin position="9"/>
        <end position="59"/>
    </location>
</feature>
<evidence type="ECO:0000259" key="3">
    <source>
        <dbReference type="Pfam" id="PF05532"/>
    </source>
</evidence>
<organism evidence="4 5">
    <name type="scientific">Halostreptopolyspora alba</name>
    <dbReference type="NCBI Taxonomy" id="2487137"/>
    <lineage>
        <taxon>Bacteria</taxon>
        <taxon>Bacillati</taxon>
        <taxon>Actinomycetota</taxon>
        <taxon>Actinomycetes</taxon>
        <taxon>Streptosporangiales</taxon>
        <taxon>Nocardiopsidaceae</taxon>
        <taxon>Halostreptopolyspora</taxon>
    </lineage>
</organism>
<feature type="compositionally biased region" description="Basic and acidic residues" evidence="2">
    <location>
        <begin position="1"/>
        <end position="25"/>
    </location>
</feature>
<keyword evidence="5" id="KW-1185">Reference proteome</keyword>
<evidence type="ECO:0000313" key="5">
    <source>
        <dbReference type="Proteomes" id="UP000269198"/>
    </source>
</evidence>
<evidence type="ECO:0000256" key="1">
    <source>
        <dbReference type="ARBA" id="ARBA00009129"/>
    </source>
</evidence>
<name>A0A3N0EF23_9ACTN</name>
<feature type="region of interest" description="Disordered" evidence="2">
    <location>
        <begin position="1"/>
        <end position="60"/>
    </location>
</feature>
<evidence type="ECO:0000313" key="4">
    <source>
        <dbReference type="EMBL" id="RNL86462.1"/>
    </source>
</evidence>
<dbReference type="RefSeq" id="WP_123199987.1">
    <property type="nucleotide sequence ID" value="NZ_RJMB01000003.1"/>
</dbReference>
<dbReference type="Gene3D" id="1.10.1470.10">
    <property type="entry name" value="YjbJ"/>
    <property type="match status" value="1"/>
</dbReference>
<sequence length="60" mass="6850">MAEDNERNEFKHRAEELKGKAKENIGKATGDTPDEVEGKAKQSKAKLRRIGDKVRNTLRR</sequence>
<comment type="caution">
    <text evidence="4">The sequence shown here is derived from an EMBL/GenBank/DDBJ whole genome shotgun (WGS) entry which is preliminary data.</text>
</comment>
<dbReference type="InterPro" id="IPR036629">
    <property type="entry name" value="YjbJ_sf"/>
</dbReference>
<reference evidence="4 5" key="1">
    <citation type="submission" date="2018-11" db="EMBL/GenBank/DDBJ databases">
        <title>The genome draft of YIM 96095.</title>
        <authorList>
            <person name="Tang S.-K."/>
            <person name="Chunyu W.-X."/>
            <person name="Feng Y.-Z."/>
        </authorList>
    </citation>
    <scope>NUCLEOTIDE SEQUENCE [LARGE SCALE GENOMIC DNA]</scope>
    <source>
        <strain evidence="4 5">YIM 96095</strain>
    </source>
</reference>
<evidence type="ECO:0000256" key="2">
    <source>
        <dbReference type="SAM" id="MobiDB-lite"/>
    </source>
</evidence>
<dbReference type="OrthoDB" id="2143260at2"/>
<dbReference type="InterPro" id="IPR008462">
    <property type="entry name" value="CsbD"/>
</dbReference>
<proteinExistence type="inferred from homology"/>
<dbReference type="SUPFAM" id="SSF69047">
    <property type="entry name" value="Hypothetical protein YjbJ"/>
    <property type="match status" value="1"/>
</dbReference>
<dbReference type="EMBL" id="RJMB01000003">
    <property type="protein sequence ID" value="RNL86462.1"/>
    <property type="molecule type" value="Genomic_DNA"/>
</dbReference>
<accession>A0A3N0EF23</accession>
<dbReference type="AlphaFoldDB" id="A0A3N0EF23"/>
<gene>
    <name evidence="4" type="ORF">EFW17_04465</name>
</gene>
<dbReference type="Pfam" id="PF05532">
    <property type="entry name" value="CsbD"/>
    <property type="match status" value="1"/>
</dbReference>
<comment type="similarity">
    <text evidence="1">Belongs to the UPF0337 (CsbD) family.</text>
</comment>